<dbReference type="AlphaFoldDB" id="A0A2T9YWD0"/>
<dbReference type="EMBL" id="MBFR01000028">
    <property type="protein sequence ID" value="PVU96596.1"/>
    <property type="molecule type" value="Genomic_DNA"/>
</dbReference>
<proteinExistence type="predicted"/>
<evidence type="ECO:0000313" key="3">
    <source>
        <dbReference type="Proteomes" id="UP000245383"/>
    </source>
</evidence>
<feature type="region of interest" description="Disordered" evidence="1">
    <location>
        <begin position="71"/>
        <end position="91"/>
    </location>
</feature>
<dbReference type="Proteomes" id="UP000245383">
    <property type="component" value="Unassembled WGS sequence"/>
</dbReference>
<name>A0A2T9YWD0_9FUNG</name>
<feature type="compositionally biased region" description="Polar residues" evidence="1">
    <location>
        <begin position="78"/>
        <end position="91"/>
    </location>
</feature>
<reference evidence="2 3" key="1">
    <citation type="journal article" date="2018" name="MBio">
        <title>Comparative Genomics Reveals the Core Gene Toolbox for the Fungus-Insect Symbiosis.</title>
        <authorList>
            <person name="Wang Y."/>
            <person name="Stata M."/>
            <person name="Wang W."/>
            <person name="Stajich J.E."/>
            <person name="White M.M."/>
            <person name="Moncalvo J.M."/>
        </authorList>
    </citation>
    <scope>NUCLEOTIDE SEQUENCE [LARGE SCALE GENOMIC DNA]</scope>
    <source>
        <strain evidence="2 3">SWE-8-4</strain>
    </source>
</reference>
<gene>
    <name evidence="2" type="ORF">BB561_001091</name>
</gene>
<keyword evidence="3" id="KW-1185">Reference proteome</keyword>
<comment type="caution">
    <text evidence="2">The sequence shown here is derived from an EMBL/GenBank/DDBJ whole genome shotgun (WGS) entry which is preliminary data.</text>
</comment>
<accession>A0A2T9YWD0</accession>
<sequence length="193" mass="21546">MLNEYFSVLDKSHSLIDQYSETVLSKPSFVLAGSELAGLEPRFAKVLDNLKTALESVYSYSVRFVDSSSKSEHESNSLQPKKNSTTDQQPSSFQNPIFAKPVTAHAQNPDLLQEILQHTSAKDSTVCAAMFGASELLVELERDLQLRQLLVSVFFPADHADAFFDCEMLEHCCSLWKHNIYLAKITKSLNAPS</sequence>
<protein>
    <submittedName>
        <fullName evidence="2">Uncharacterized protein</fullName>
    </submittedName>
</protein>
<evidence type="ECO:0000313" key="2">
    <source>
        <dbReference type="EMBL" id="PVU96596.1"/>
    </source>
</evidence>
<evidence type="ECO:0000256" key="1">
    <source>
        <dbReference type="SAM" id="MobiDB-lite"/>
    </source>
</evidence>
<organism evidence="2 3">
    <name type="scientific">Smittium simulii</name>
    <dbReference type="NCBI Taxonomy" id="133385"/>
    <lineage>
        <taxon>Eukaryota</taxon>
        <taxon>Fungi</taxon>
        <taxon>Fungi incertae sedis</taxon>
        <taxon>Zoopagomycota</taxon>
        <taxon>Kickxellomycotina</taxon>
        <taxon>Harpellomycetes</taxon>
        <taxon>Harpellales</taxon>
        <taxon>Legeriomycetaceae</taxon>
        <taxon>Smittium</taxon>
    </lineage>
</organism>